<accession>A0A0C2N0J9</accession>
<protein>
    <submittedName>
        <fullName evidence="1">Uncharacterized protein</fullName>
    </submittedName>
</protein>
<organism evidence="1 2">
    <name type="scientific">Thelohanellus kitauei</name>
    <name type="common">Myxosporean</name>
    <dbReference type="NCBI Taxonomy" id="669202"/>
    <lineage>
        <taxon>Eukaryota</taxon>
        <taxon>Metazoa</taxon>
        <taxon>Cnidaria</taxon>
        <taxon>Myxozoa</taxon>
        <taxon>Myxosporea</taxon>
        <taxon>Bivalvulida</taxon>
        <taxon>Platysporina</taxon>
        <taxon>Myxobolidae</taxon>
        <taxon>Thelohanellus</taxon>
    </lineage>
</organism>
<name>A0A0C2N0J9_THEKT</name>
<reference evidence="1 2" key="1">
    <citation type="journal article" date="2014" name="Genome Biol. Evol.">
        <title>The genome of the myxosporean Thelohanellus kitauei shows adaptations to nutrient acquisition within its fish host.</title>
        <authorList>
            <person name="Yang Y."/>
            <person name="Xiong J."/>
            <person name="Zhou Z."/>
            <person name="Huo F."/>
            <person name="Miao W."/>
            <person name="Ran C."/>
            <person name="Liu Y."/>
            <person name="Zhang J."/>
            <person name="Feng J."/>
            <person name="Wang M."/>
            <person name="Wang M."/>
            <person name="Wang L."/>
            <person name="Yao B."/>
        </authorList>
    </citation>
    <scope>NUCLEOTIDE SEQUENCE [LARGE SCALE GENOMIC DNA]</scope>
    <source>
        <strain evidence="1">Wuqing</strain>
    </source>
</reference>
<sequence>MEEEIIKETQSQMLGAYGELHTLSEDEQRVFDDAVKCIKSCKLKMAKYSAYIPLLEGHAGVRVKVQIVAGRNFCFEIITTSKETPKLFMKVFEGLPCNPQFEVEDLRAECDC</sequence>
<dbReference type="EMBL" id="JWZT01002253">
    <property type="protein sequence ID" value="KII69900.1"/>
    <property type="molecule type" value="Genomic_DNA"/>
</dbReference>
<keyword evidence="2" id="KW-1185">Reference proteome</keyword>
<evidence type="ECO:0000313" key="2">
    <source>
        <dbReference type="Proteomes" id="UP000031668"/>
    </source>
</evidence>
<evidence type="ECO:0000313" key="1">
    <source>
        <dbReference type="EMBL" id="KII69900.1"/>
    </source>
</evidence>
<dbReference type="InterPro" id="IPR046350">
    <property type="entry name" value="Cystatin_sf"/>
</dbReference>
<proteinExistence type="predicted"/>
<dbReference type="Proteomes" id="UP000031668">
    <property type="component" value="Unassembled WGS sequence"/>
</dbReference>
<gene>
    <name evidence="1" type="ORF">RF11_15680</name>
</gene>
<dbReference type="SUPFAM" id="SSF54403">
    <property type="entry name" value="Cystatin/monellin"/>
    <property type="match status" value="1"/>
</dbReference>
<dbReference type="AlphaFoldDB" id="A0A0C2N0J9"/>
<comment type="caution">
    <text evidence="1">The sequence shown here is derived from an EMBL/GenBank/DDBJ whole genome shotgun (WGS) entry which is preliminary data.</text>
</comment>